<feature type="transmembrane region" description="Helical" evidence="2">
    <location>
        <begin position="99"/>
        <end position="123"/>
    </location>
</feature>
<evidence type="ECO:0000256" key="2">
    <source>
        <dbReference type="SAM" id="Phobius"/>
    </source>
</evidence>
<proteinExistence type="predicted"/>
<dbReference type="EMBL" id="BAAARI010000014">
    <property type="protein sequence ID" value="GAA2583008.1"/>
    <property type="molecule type" value="Genomic_DNA"/>
</dbReference>
<keyword evidence="2" id="KW-1133">Transmembrane helix</keyword>
<gene>
    <name evidence="4" type="ORF">GCM10009862_22750</name>
</gene>
<feature type="domain" description="CAAX prenyl protease 2/Lysostaphin resistance protein A-like" evidence="3">
    <location>
        <begin position="205"/>
        <end position="308"/>
    </location>
</feature>
<keyword evidence="2" id="KW-0812">Transmembrane</keyword>
<feature type="transmembrane region" description="Helical" evidence="2">
    <location>
        <begin position="161"/>
        <end position="181"/>
    </location>
</feature>
<name>A0ABP6BWT5_9MICO</name>
<dbReference type="Proteomes" id="UP001500274">
    <property type="component" value="Unassembled WGS sequence"/>
</dbReference>
<feature type="transmembrane region" description="Helical" evidence="2">
    <location>
        <begin position="247"/>
        <end position="265"/>
    </location>
</feature>
<feature type="transmembrane region" description="Helical" evidence="2">
    <location>
        <begin position="223"/>
        <end position="240"/>
    </location>
</feature>
<sequence length="329" mass="34526">MSPVRRALPGNLAPVSESTEPGSGESGAHRPSRFERSEDGAWTARRQDTAALAERFENLGLVEAEIDERPEPERRSRRRRPRAPRVWLQGGSTTQRWNWFLVGGALMGLGAGLLIATAASALIGGTLGGWIGSLVLWASMIVPVVFAYARSVPRGLLRFRATDLLFGLFLGLGLRVVSGLLEQAERGSAFWPALPSTGGGLSGVNWLADAVVPVVVSPVVEEFFFRGFLLVALFTVFRRLTRSPSVAGAGAALISTGIFLLLHQFTGSLAAGAAGAASIALFGLATAVLVLVTGRFWAALIAHIVFNGSYVALAVVGTLAGLNGGIVAA</sequence>
<feature type="transmembrane region" description="Helical" evidence="2">
    <location>
        <begin position="271"/>
        <end position="292"/>
    </location>
</feature>
<evidence type="ECO:0000256" key="1">
    <source>
        <dbReference type="SAM" id="MobiDB-lite"/>
    </source>
</evidence>
<organism evidence="4 5">
    <name type="scientific">Microbacterium binotii</name>
    <dbReference type="NCBI Taxonomy" id="462710"/>
    <lineage>
        <taxon>Bacteria</taxon>
        <taxon>Bacillati</taxon>
        <taxon>Actinomycetota</taxon>
        <taxon>Actinomycetes</taxon>
        <taxon>Micrococcales</taxon>
        <taxon>Microbacteriaceae</taxon>
        <taxon>Microbacterium</taxon>
    </lineage>
</organism>
<keyword evidence="5" id="KW-1185">Reference proteome</keyword>
<evidence type="ECO:0000313" key="5">
    <source>
        <dbReference type="Proteomes" id="UP001500274"/>
    </source>
</evidence>
<feature type="region of interest" description="Disordered" evidence="1">
    <location>
        <begin position="1"/>
        <end position="44"/>
    </location>
</feature>
<evidence type="ECO:0000259" key="3">
    <source>
        <dbReference type="Pfam" id="PF02517"/>
    </source>
</evidence>
<feature type="transmembrane region" description="Helical" evidence="2">
    <location>
        <begin position="304"/>
        <end position="328"/>
    </location>
</feature>
<keyword evidence="2" id="KW-0472">Membrane</keyword>
<dbReference type="Pfam" id="PF02517">
    <property type="entry name" value="Rce1-like"/>
    <property type="match status" value="1"/>
</dbReference>
<dbReference type="InterPro" id="IPR003675">
    <property type="entry name" value="Rce1/LyrA-like_dom"/>
</dbReference>
<protein>
    <recommendedName>
        <fullName evidence="3">CAAX prenyl protease 2/Lysostaphin resistance protein A-like domain-containing protein</fullName>
    </recommendedName>
</protein>
<reference evidence="5" key="1">
    <citation type="journal article" date="2019" name="Int. J. Syst. Evol. Microbiol.">
        <title>The Global Catalogue of Microorganisms (GCM) 10K type strain sequencing project: providing services to taxonomists for standard genome sequencing and annotation.</title>
        <authorList>
            <consortium name="The Broad Institute Genomics Platform"/>
            <consortium name="The Broad Institute Genome Sequencing Center for Infectious Disease"/>
            <person name="Wu L."/>
            <person name="Ma J."/>
        </authorList>
    </citation>
    <scope>NUCLEOTIDE SEQUENCE [LARGE SCALE GENOMIC DNA]</scope>
    <source>
        <strain evidence="5">JCM 16365</strain>
    </source>
</reference>
<feature type="transmembrane region" description="Helical" evidence="2">
    <location>
        <begin position="129"/>
        <end position="149"/>
    </location>
</feature>
<evidence type="ECO:0000313" key="4">
    <source>
        <dbReference type="EMBL" id="GAA2583008.1"/>
    </source>
</evidence>
<comment type="caution">
    <text evidence="4">The sequence shown here is derived from an EMBL/GenBank/DDBJ whole genome shotgun (WGS) entry which is preliminary data.</text>
</comment>
<accession>A0ABP6BWT5</accession>